<reference evidence="2" key="1">
    <citation type="journal article" date="2013" name="Proc. Natl. Acad. Sci. U.S.A.">
        <title>Improving the coverage of the cyanobacterial phylum using diversity-driven genome sequencing.</title>
        <authorList>
            <person name="Shih P.M."/>
            <person name="Wu D."/>
            <person name="Latifi A."/>
            <person name="Axen S.D."/>
            <person name="Fewer D.P."/>
            <person name="Talla E."/>
            <person name="Calteau A."/>
            <person name="Cai F."/>
            <person name="Tandeau de Marsac N."/>
            <person name="Rippka R."/>
            <person name="Herdman M."/>
            <person name="Sivonen K."/>
            <person name="Coursin T."/>
            <person name="Laurent T."/>
            <person name="Goodwin L."/>
            <person name="Nolan M."/>
            <person name="Davenport K.W."/>
            <person name="Han C.S."/>
            <person name="Rubin E.M."/>
            <person name="Eisen J.A."/>
            <person name="Woyke T."/>
            <person name="Gugger M."/>
            <person name="Kerfeld C.A."/>
        </authorList>
    </citation>
    <scope>NUCLEOTIDE SEQUENCE [LARGE SCALE GENOMIC DNA]</scope>
    <source>
        <strain evidence="2">ATCC 29371 / PCC 7437</strain>
    </source>
</reference>
<proteinExistence type="predicted"/>
<name>K9XT33_STAC7</name>
<sequence>MTQVTEKAIALKQKLIDFVYDAEGELAVALETYAAQQSKRSNYGIKQQNLTIDTFITEGKVGTQTPLAIFLAQTDLSESDRNLLQNWQKNLTGLFEIHQIQENYFDLMNWLTAKQYRVYTHSQLPTKEMKRWQPGEIILTRIAPINEQEWFFFSDFITKGRLSKPKLAVAIGEFKSNYPDFLYGDAPELLEQAWESVAEYHQEFVDFFKSDRLILPGRELNQKISELQQQMSKKRLAAAGIDDSQSFQSIIASTGTDEAEITEAATELGADAETVAKVLRSKDKLSMVTPKVELPPEIKQAEQVTVFSHPRWGQMFLPSYTKFTELLQSGNFQEQPNFQPIVRKYLEEPQINFYVWQQLKEEFPRQLEKLLQIFLQRPNFKLETDLEPTLLEYDKSSTPQLPEIASVPLHLQTLFEEAVAQVQKSKSKTKKKKNARGFK</sequence>
<dbReference type="OrthoDB" id="417079at2"/>
<organism evidence="1 2">
    <name type="scientific">Stanieria cyanosphaera (strain ATCC 29371 / PCC 7437)</name>
    <dbReference type="NCBI Taxonomy" id="111780"/>
    <lineage>
        <taxon>Bacteria</taxon>
        <taxon>Bacillati</taxon>
        <taxon>Cyanobacteriota</taxon>
        <taxon>Cyanophyceae</taxon>
        <taxon>Pleurocapsales</taxon>
        <taxon>Dermocarpellaceae</taxon>
        <taxon>Stanieria</taxon>
    </lineage>
</organism>
<dbReference type="RefSeq" id="WP_015193433.1">
    <property type="nucleotide sequence ID" value="NC_019748.1"/>
</dbReference>
<evidence type="ECO:0000313" key="1">
    <source>
        <dbReference type="EMBL" id="AFZ35765.1"/>
    </source>
</evidence>
<evidence type="ECO:0000313" key="2">
    <source>
        <dbReference type="Proteomes" id="UP000010473"/>
    </source>
</evidence>
<dbReference type="KEGG" id="scs:Sta7437_2217"/>
<dbReference type="PATRIC" id="fig|111780.3.peg.2309"/>
<dbReference type="Proteomes" id="UP000010473">
    <property type="component" value="Chromosome"/>
</dbReference>
<dbReference type="eggNOG" id="ENOG502Z8FW">
    <property type="taxonomic scope" value="Bacteria"/>
</dbReference>
<dbReference type="HOGENOM" id="CLU_622176_0_0_3"/>
<dbReference type="EMBL" id="CP003653">
    <property type="protein sequence ID" value="AFZ35765.1"/>
    <property type="molecule type" value="Genomic_DNA"/>
</dbReference>
<keyword evidence="2" id="KW-1185">Reference proteome</keyword>
<gene>
    <name evidence="1" type="ordered locus">Sta7437_2217</name>
</gene>
<accession>K9XT33</accession>
<dbReference type="AlphaFoldDB" id="K9XT33"/>
<protein>
    <submittedName>
        <fullName evidence="1">Uncharacterized protein</fullName>
    </submittedName>
</protein>